<evidence type="ECO:0000256" key="3">
    <source>
        <dbReference type="PIRNR" id="PIRNR027081"/>
    </source>
</evidence>
<accession>A0A5C3Q8A9</accession>
<dbReference type="Pfam" id="PF01868">
    <property type="entry name" value="RNase_P-MRP_p29"/>
    <property type="match status" value="1"/>
</dbReference>
<evidence type="ECO:0000256" key="1">
    <source>
        <dbReference type="ARBA" id="ARBA00004123"/>
    </source>
</evidence>
<name>A0A5C3Q8A9_9AGAR</name>
<dbReference type="InterPro" id="IPR016848">
    <property type="entry name" value="RNase_P/MRP_Rpp29-subunit"/>
</dbReference>
<keyword evidence="6" id="KW-1185">Reference proteome</keyword>
<dbReference type="GO" id="GO:0005634">
    <property type="term" value="C:nucleus"/>
    <property type="evidence" value="ECO:0007669"/>
    <property type="project" value="UniProtKB-SubCell"/>
</dbReference>
<dbReference type="Gene3D" id="2.30.30.210">
    <property type="entry name" value="Ribonuclease P/MRP, subunit p29"/>
    <property type="match status" value="1"/>
</dbReference>
<feature type="compositionally biased region" description="Low complexity" evidence="4">
    <location>
        <begin position="210"/>
        <end position="226"/>
    </location>
</feature>
<dbReference type="InterPro" id="IPR036980">
    <property type="entry name" value="RNase_P/MRP_Rpp29_sf"/>
</dbReference>
<feature type="compositionally biased region" description="Basic and acidic residues" evidence="4">
    <location>
        <begin position="59"/>
        <end position="95"/>
    </location>
</feature>
<evidence type="ECO:0000256" key="4">
    <source>
        <dbReference type="SAM" id="MobiDB-lite"/>
    </source>
</evidence>
<dbReference type="Proteomes" id="UP000305067">
    <property type="component" value="Unassembled WGS sequence"/>
</dbReference>
<proteinExistence type="inferred from homology"/>
<reference evidence="5 6" key="1">
    <citation type="journal article" date="2019" name="Nat. Ecol. Evol.">
        <title>Megaphylogeny resolves global patterns of mushroom evolution.</title>
        <authorList>
            <person name="Varga T."/>
            <person name="Krizsan K."/>
            <person name="Foldi C."/>
            <person name="Dima B."/>
            <person name="Sanchez-Garcia M."/>
            <person name="Sanchez-Ramirez S."/>
            <person name="Szollosi G.J."/>
            <person name="Szarkandi J.G."/>
            <person name="Papp V."/>
            <person name="Albert L."/>
            <person name="Andreopoulos W."/>
            <person name="Angelini C."/>
            <person name="Antonin V."/>
            <person name="Barry K.W."/>
            <person name="Bougher N.L."/>
            <person name="Buchanan P."/>
            <person name="Buyck B."/>
            <person name="Bense V."/>
            <person name="Catcheside P."/>
            <person name="Chovatia M."/>
            <person name="Cooper J."/>
            <person name="Damon W."/>
            <person name="Desjardin D."/>
            <person name="Finy P."/>
            <person name="Geml J."/>
            <person name="Haridas S."/>
            <person name="Hughes K."/>
            <person name="Justo A."/>
            <person name="Karasinski D."/>
            <person name="Kautmanova I."/>
            <person name="Kiss B."/>
            <person name="Kocsube S."/>
            <person name="Kotiranta H."/>
            <person name="LaButti K.M."/>
            <person name="Lechner B.E."/>
            <person name="Liimatainen K."/>
            <person name="Lipzen A."/>
            <person name="Lukacs Z."/>
            <person name="Mihaltcheva S."/>
            <person name="Morgado L.N."/>
            <person name="Niskanen T."/>
            <person name="Noordeloos M.E."/>
            <person name="Ohm R.A."/>
            <person name="Ortiz-Santana B."/>
            <person name="Ovrebo C."/>
            <person name="Racz N."/>
            <person name="Riley R."/>
            <person name="Savchenko A."/>
            <person name="Shiryaev A."/>
            <person name="Soop K."/>
            <person name="Spirin V."/>
            <person name="Szebenyi C."/>
            <person name="Tomsovsky M."/>
            <person name="Tulloss R.E."/>
            <person name="Uehling J."/>
            <person name="Grigoriev I.V."/>
            <person name="Vagvolgyi C."/>
            <person name="Papp T."/>
            <person name="Martin F.M."/>
            <person name="Miettinen O."/>
            <person name="Hibbett D.S."/>
            <person name="Nagy L.G."/>
        </authorList>
    </citation>
    <scope>NUCLEOTIDE SEQUENCE [LARGE SCALE GENOMIC DNA]</scope>
    <source>
        <strain evidence="5 6">CBS 309.79</strain>
    </source>
</reference>
<dbReference type="AlphaFoldDB" id="A0A5C3Q8A9"/>
<dbReference type="GO" id="GO:0033204">
    <property type="term" value="F:ribonuclease P RNA binding"/>
    <property type="evidence" value="ECO:0007669"/>
    <property type="project" value="InterPro"/>
</dbReference>
<protein>
    <recommendedName>
        <fullName evidence="3">Ribonuclease P protein subunit</fullName>
    </recommendedName>
</protein>
<keyword evidence="3" id="KW-0539">Nucleus</keyword>
<dbReference type="STRING" id="1884261.A0A5C3Q8A9"/>
<dbReference type="GO" id="GO:0000172">
    <property type="term" value="C:ribonuclease MRP complex"/>
    <property type="evidence" value="ECO:0007669"/>
    <property type="project" value="InterPro"/>
</dbReference>
<sequence>MSSSEKPVDLYAPFPVQLPADSTPNAIEDFVTSKLSRTNDPKSIYANRVRGKHILLENPVKESRVKKKREEAKRKSKEEKKKRDRNEQGGREARAFRLDPSQAKFHIFLPLHHLWMGYISELLGLGKDNKQSVPSSASMHPKLVKADFHGSIITVRNCRNASLVGLTGVVIYETANAFRIVTRDDTIKLLPKAGAVFAFSVPAHAFSAPAPASNQHPASSNQSPASSNPPPTLSLANSTVNDIPHLEFELYGNQFLFRSADRTSKKFKPKETIAI</sequence>
<gene>
    <name evidence="5" type="ORF">BDV98DRAFT_613855</name>
</gene>
<dbReference type="PANTHER" id="PTHR13348">
    <property type="entry name" value="RIBONUCLEASE P SUBUNIT P29"/>
    <property type="match status" value="1"/>
</dbReference>
<keyword evidence="3" id="KW-0819">tRNA processing</keyword>
<dbReference type="PANTHER" id="PTHR13348:SF0">
    <property type="entry name" value="RIBONUCLEASE P PROTEIN SUBUNIT P29"/>
    <property type="match status" value="1"/>
</dbReference>
<dbReference type="GO" id="GO:0030677">
    <property type="term" value="C:ribonuclease P complex"/>
    <property type="evidence" value="ECO:0007669"/>
    <property type="project" value="InterPro"/>
</dbReference>
<evidence type="ECO:0000313" key="6">
    <source>
        <dbReference type="Proteomes" id="UP000305067"/>
    </source>
</evidence>
<feature type="region of interest" description="Disordered" evidence="4">
    <location>
        <begin position="210"/>
        <end position="234"/>
    </location>
</feature>
<dbReference type="OrthoDB" id="124041at2759"/>
<dbReference type="SMART" id="SM00538">
    <property type="entry name" value="POP4"/>
    <property type="match status" value="1"/>
</dbReference>
<dbReference type="GO" id="GO:0006364">
    <property type="term" value="P:rRNA processing"/>
    <property type="evidence" value="ECO:0007669"/>
    <property type="project" value="TreeGrafter"/>
</dbReference>
<dbReference type="InterPro" id="IPR002730">
    <property type="entry name" value="Rpp29/RNP1"/>
</dbReference>
<feature type="region of interest" description="Disordered" evidence="4">
    <location>
        <begin position="57"/>
        <end position="95"/>
    </location>
</feature>
<evidence type="ECO:0000313" key="5">
    <source>
        <dbReference type="EMBL" id="TFK98222.1"/>
    </source>
</evidence>
<dbReference type="EMBL" id="ML178841">
    <property type="protein sequence ID" value="TFK98222.1"/>
    <property type="molecule type" value="Genomic_DNA"/>
</dbReference>
<evidence type="ECO:0000256" key="2">
    <source>
        <dbReference type="ARBA" id="ARBA00006181"/>
    </source>
</evidence>
<dbReference type="GO" id="GO:0001682">
    <property type="term" value="P:tRNA 5'-leader removal"/>
    <property type="evidence" value="ECO:0007669"/>
    <property type="project" value="InterPro"/>
</dbReference>
<dbReference type="PIRSF" id="PIRSF027081">
    <property type="entry name" value="RNase_P/MRP_p29_subunit"/>
    <property type="match status" value="1"/>
</dbReference>
<comment type="subcellular location">
    <subcellularLocation>
        <location evidence="1">Nucleus</location>
    </subcellularLocation>
</comment>
<dbReference type="SUPFAM" id="SSF101744">
    <property type="entry name" value="Rof/RNase P subunit-like"/>
    <property type="match status" value="1"/>
</dbReference>
<comment type="similarity">
    <text evidence="2">Belongs to the eukaryotic/archaeal RNase P protein component 1 family.</text>
</comment>
<dbReference type="InterPro" id="IPR023534">
    <property type="entry name" value="Rof/RNase_P-like"/>
</dbReference>
<organism evidence="5 6">
    <name type="scientific">Pterulicium gracile</name>
    <dbReference type="NCBI Taxonomy" id="1884261"/>
    <lineage>
        <taxon>Eukaryota</taxon>
        <taxon>Fungi</taxon>
        <taxon>Dikarya</taxon>
        <taxon>Basidiomycota</taxon>
        <taxon>Agaricomycotina</taxon>
        <taxon>Agaricomycetes</taxon>
        <taxon>Agaricomycetidae</taxon>
        <taxon>Agaricales</taxon>
        <taxon>Pleurotineae</taxon>
        <taxon>Pterulaceae</taxon>
        <taxon>Pterulicium</taxon>
    </lineage>
</organism>